<dbReference type="Gene3D" id="3.40.50.2300">
    <property type="match status" value="2"/>
</dbReference>
<proteinExistence type="predicted"/>
<evidence type="ECO:0000256" key="1">
    <source>
        <dbReference type="SAM" id="SignalP"/>
    </source>
</evidence>
<dbReference type="PANTHER" id="PTHR35271">
    <property type="entry name" value="ABC TRANSPORTER, SUBSTRATE-BINDING LIPOPROTEIN-RELATED"/>
    <property type="match status" value="1"/>
</dbReference>
<dbReference type="InterPro" id="IPR007487">
    <property type="entry name" value="ABC_transpt-TYRBP-like"/>
</dbReference>
<accession>A0ABM8EMK1</accession>
<name>A0ABM8EMK1_9BACT</name>
<gene>
    <name evidence="2" type="ORF">GURASL_24510</name>
</gene>
<sequence>MHRLFLAIILLIMPFASPANAVQRVLVLQGVRVTPYDEAYRGIRSSLNGVSLKKLVLSDLEGIDVAKMVRDERPDVILAIGTEALVKLRRIKDTPIVYLMVLDQHNGLTSGNNMTGIGMVIPPERQLAALESTVPRIKRIGLLYNPAHTGAIARRAVAAARGLGIELLIHEVRNSREVLPLLKSMKGEIDAFWMLPDITVVTPETVEFLLLFSLNNRIPVLTFSDKYAEMGALMALDIDPIDLGRQAAEIAKKVLAGTPVDTIPHSEPRSAVLTVNLKIARKLGIPLREEALSRAKLIR</sequence>
<dbReference type="EMBL" id="AP027151">
    <property type="protein sequence ID" value="BDV43528.1"/>
    <property type="molecule type" value="Genomic_DNA"/>
</dbReference>
<keyword evidence="3" id="KW-1185">Reference proteome</keyword>
<keyword evidence="1" id="KW-0732">Signal</keyword>
<evidence type="ECO:0000313" key="3">
    <source>
        <dbReference type="Proteomes" id="UP001317705"/>
    </source>
</evidence>
<evidence type="ECO:0000313" key="2">
    <source>
        <dbReference type="EMBL" id="BDV43528.1"/>
    </source>
</evidence>
<dbReference type="Proteomes" id="UP001317705">
    <property type="component" value="Chromosome"/>
</dbReference>
<feature type="chain" id="PRO_5045908645" evidence="1">
    <location>
        <begin position="22"/>
        <end position="299"/>
    </location>
</feature>
<reference evidence="2 3" key="1">
    <citation type="submission" date="2022-12" db="EMBL/GenBank/DDBJ databases">
        <title>Polyphasic characterization of Geotalea uranireducens NIT-SL11 newly isolated from a complex of sewage sludge and microbially reduced graphene oxide.</title>
        <authorList>
            <person name="Xie L."/>
            <person name="Yoshida N."/>
            <person name="Meng L."/>
        </authorList>
    </citation>
    <scope>NUCLEOTIDE SEQUENCE [LARGE SCALE GENOMIC DNA]</scope>
    <source>
        <strain evidence="2 3">NIT-SL11</strain>
    </source>
</reference>
<organism evidence="2 3">
    <name type="scientific">Geotalea uraniireducens</name>
    <dbReference type="NCBI Taxonomy" id="351604"/>
    <lineage>
        <taxon>Bacteria</taxon>
        <taxon>Pseudomonadati</taxon>
        <taxon>Thermodesulfobacteriota</taxon>
        <taxon>Desulfuromonadia</taxon>
        <taxon>Geobacterales</taxon>
        <taxon>Geobacteraceae</taxon>
        <taxon>Geotalea</taxon>
    </lineage>
</organism>
<dbReference type="RefSeq" id="WP_281999655.1">
    <property type="nucleotide sequence ID" value="NZ_AP027151.1"/>
</dbReference>
<dbReference type="CDD" id="cd06325">
    <property type="entry name" value="PBP1_ABC_unchar_transporter"/>
    <property type="match status" value="1"/>
</dbReference>
<protein>
    <submittedName>
        <fullName evidence="2">ABC transporter substrate-binding protein</fullName>
    </submittedName>
</protein>
<feature type="signal peptide" evidence="1">
    <location>
        <begin position="1"/>
        <end position="21"/>
    </location>
</feature>
<dbReference type="Pfam" id="PF04392">
    <property type="entry name" value="ABC_sub_bind"/>
    <property type="match status" value="1"/>
</dbReference>
<dbReference type="PANTHER" id="PTHR35271:SF1">
    <property type="entry name" value="ABC TRANSPORTER, SUBSTRATE-BINDING LIPOPROTEIN"/>
    <property type="match status" value="1"/>
</dbReference>